<protein>
    <submittedName>
        <fullName evidence="1">Uncharacterized protein</fullName>
    </submittedName>
</protein>
<organism evidence="1 2">
    <name type="scientific">Pectobacterium phage POP72</name>
    <dbReference type="NCBI Taxonomy" id="1965269"/>
    <lineage>
        <taxon>Viruses</taxon>
        <taxon>Duplodnaviria</taxon>
        <taxon>Heunggongvirae</taxon>
        <taxon>Uroviricota</taxon>
        <taxon>Caudoviricetes</taxon>
        <taxon>Autographivirales</taxon>
        <taxon>Autosignataviridae</taxon>
        <taxon>Molineuxvirinae</taxon>
        <taxon>Axomammavirus</taxon>
        <taxon>Axomammavirus PP1</taxon>
    </lineage>
</organism>
<accession>A0A2R2V0T5</accession>
<name>A0A2R2V0T5_9CAUD</name>
<dbReference type="EMBL" id="KY744566">
    <property type="protein sequence ID" value="ARB10948.1"/>
    <property type="molecule type" value="Genomic_DNA"/>
</dbReference>
<proteinExistence type="predicted"/>
<evidence type="ECO:0000313" key="2">
    <source>
        <dbReference type="Proteomes" id="UP000244377"/>
    </source>
</evidence>
<reference evidence="1 2" key="1">
    <citation type="submission" date="2017-03" db="EMBL/GenBank/DDBJ databases">
        <authorList>
            <person name="Afonso C.L."/>
            <person name="Miller P.J."/>
            <person name="Scott M.A."/>
            <person name="Spackman E."/>
            <person name="Goraichik I."/>
            <person name="Dimitrov K.M."/>
            <person name="Suarez D.L."/>
            <person name="Swayne D.E."/>
        </authorList>
    </citation>
    <scope>NUCLEOTIDE SEQUENCE [LARGE SCALE GENOMIC DNA]</scope>
</reference>
<sequence>MSINAQHAARAVETAGAIFEYLSCGMDVPVNLLADAEEYGLSVEAIKERVEELYGDEDEAYY</sequence>
<gene>
    <name evidence="1" type="ORF">POP72_032</name>
</gene>
<dbReference type="Proteomes" id="UP000244377">
    <property type="component" value="Genome"/>
</dbReference>
<evidence type="ECO:0000313" key="1">
    <source>
        <dbReference type="EMBL" id="ARB10948.1"/>
    </source>
</evidence>